<dbReference type="STRING" id="399736.SAMN04489720_1508"/>
<organism evidence="1 2">
    <name type="scientific">Agrococcus jejuensis</name>
    <dbReference type="NCBI Taxonomy" id="399736"/>
    <lineage>
        <taxon>Bacteria</taxon>
        <taxon>Bacillati</taxon>
        <taxon>Actinomycetota</taxon>
        <taxon>Actinomycetes</taxon>
        <taxon>Micrococcales</taxon>
        <taxon>Microbacteriaceae</taxon>
        <taxon>Agrococcus</taxon>
    </lineage>
</organism>
<dbReference type="AlphaFoldDB" id="A0A1G8D3P8"/>
<dbReference type="Proteomes" id="UP000198822">
    <property type="component" value="Chromosome I"/>
</dbReference>
<dbReference type="Pfam" id="PF10012">
    <property type="entry name" value="DUF2255"/>
    <property type="match status" value="1"/>
</dbReference>
<gene>
    <name evidence="1" type="ORF">SAMN04489720_1508</name>
</gene>
<accession>A0A1G8D3P8</accession>
<evidence type="ECO:0000313" key="2">
    <source>
        <dbReference type="Proteomes" id="UP000198822"/>
    </source>
</evidence>
<sequence length="163" mass="17434">MRCQRNGIVDGMTEAWDAAELRRIDAVDELEIASRRPDGSLSPDVTIWMVAAGGALFVRSAYGVENGWYRRAARRGAGRVSAGGVTRDVAFAPAGESDQDAVDAAYRAKYGARYPSIVGSVVSAASQAATLRVTPPELRFSARCEVTSGRKPQLVSRGGRTTR</sequence>
<name>A0A1G8D3P8_9MICO</name>
<evidence type="ECO:0008006" key="3">
    <source>
        <dbReference type="Google" id="ProtNLM"/>
    </source>
</evidence>
<keyword evidence="2" id="KW-1185">Reference proteome</keyword>
<proteinExistence type="predicted"/>
<evidence type="ECO:0000313" key="1">
    <source>
        <dbReference type="EMBL" id="SDH52398.1"/>
    </source>
</evidence>
<protein>
    <recommendedName>
        <fullName evidence="3">DUF2255 family protein</fullName>
    </recommendedName>
</protein>
<dbReference type="InterPro" id="IPR016888">
    <property type="entry name" value="UCP028498"/>
</dbReference>
<dbReference type="EMBL" id="LT629695">
    <property type="protein sequence ID" value="SDH52398.1"/>
    <property type="molecule type" value="Genomic_DNA"/>
</dbReference>
<reference evidence="2" key="1">
    <citation type="submission" date="2016-10" db="EMBL/GenBank/DDBJ databases">
        <authorList>
            <person name="Varghese N."/>
            <person name="Submissions S."/>
        </authorList>
    </citation>
    <scope>NUCLEOTIDE SEQUENCE [LARGE SCALE GENOMIC DNA]</scope>
    <source>
        <strain evidence="2">DSM 22002</strain>
    </source>
</reference>